<proteinExistence type="predicted"/>
<dbReference type="EMBL" id="BSTX01000005">
    <property type="protein sequence ID" value="GLZ81190.1"/>
    <property type="molecule type" value="Genomic_DNA"/>
</dbReference>
<dbReference type="SUPFAM" id="SSF140453">
    <property type="entry name" value="EsxAB dimer-like"/>
    <property type="match status" value="1"/>
</dbReference>
<organism evidence="1 2">
    <name type="scientific">Actinorhabdospora filicis</name>
    <dbReference type="NCBI Taxonomy" id="1785913"/>
    <lineage>
        <taxon>Bacteria</taxon>
        <taxon>Bacillati</taxon>
        <taxon>Actinomycetota</taxon>
        <taxon>Actinomycetes</taxon>
        <taxon>Micromonosporales</taxon>
        <taxon>Micromonosporaceae</taxon>
        <taxon>Actinorhabdospora</taxon>
    </lineage>
</organism>
<dbReference type="InterPro" id="IPR036689">
    <property type="entry name" value="ESAT-6-like_sf"/>
</dbReference>
<dbReference type="InterPro" id="IPR010310">
    <property type="entry name" value="T7SS_ESAT-6-like"/>
</dbReference>
<reference evidence="1" key="1">
    <citation type="submission" date="2023-03" db="EMBL/GenBank/DDBJ databases">
        <title>Actinorhabdospora filicis NBRC 111898.</title>
        <authorList>
            <person name="Ichikawa N."/>
            <person name="Sato H."/>
            <person name="Tonouchi N."/>
        </authorList>
    </citation>
    <scope>NUCLEOTIDE SEQUENCE</scope>
    <source>
        <strain evidence="1">NBRC 111898</strain>
    </source>
</reference>
<evidence type="ECO:0008006" key="3">
    <source>
        <dbReference type="Google" id="ProtNLM"/>
    </source>
</evidence>
<dbReference type="Pfam" id="PF06013">
    <property type="entry name" value="WXG100"/>
    <property type="match status" value="1"/>
</dbReference>
<accession>A0A9W6SQN9</accession>
<dbReference type="AlphaFoldDB" id="A0A9W6SQN9"/>
<keyword evidence="2" id="KW-1185">Reference proteome</keyword>
<name>A0A9W6SQN9_9ACTN</name>
<gene>
    <name evidence="1" type="ORF">Afil01_59970</name>
</gene>
<dbReference type="RefSeq" id="WP_285666595.1">
    <property type="nucleotide sequence ID" value="NZ_BSTX01000005.1"/>
</dbReference>
<evidence type="ECO:0000313" key="2">
    <source>
        <dbReference type="Proteomes" id="UP001165079"/>
    </source>
</evidence>
<dbReference type="Proteomes" id="UP001165079">
    <property type="component" value="Unassembled WGS sequence"/>
</dbReference>
<protein>
    <recommendedName>
        <fullName evidence="3">WXG100 family type VII secretion target</fullName>
    </recommendedName>
</protein>
<comment type="caution">
    <text evidence="1">The sequence shown here is derived from an EMBL/GenBank/DDBJ whole genome shotgun (WGS) entry which is preliminary data.</text>
</comment>
<evidence type="ECO:0000313" key="1">
    <source>
        <dbReference type="EMBL" id="GLZ81190.1"/>
    </source>
</evidence>
<sequence>MPNYDVKDITLFVDSAQVDATANLMRQRMQAMTDQLGEVRRSIDHLCKQGGYRTPSAEAEFLPMVETFMKGATEMTNAVGGIGEYLDAVVKYFKEADDDLGGALDGDKK</sequence>
<dbReference type="Gene3D" id="1.10.287.1060">
    <property type="entry name" value="ESAT-6-like"/>
    <property type="match status" value="1"/>
</dbReference>